<dbReference type="InterPro" id="IPR001087">
    <property type="entry name" value="GDSL"/>
</dbReference>
<organism evidence="3 4">
    <name type="scientific">Ficus carica</name>
    <name type="common">Common fig</name>
    <dbReference type="NCBI Taxonomy" id="3494"/>
    <lineage>
        <taxon>Eukaryota</taxon>
        <taxon>Viridiplantae</taxon>
        <taxon>Streptophyta</taxon>
        <taxon>Embryophyta</taxon>
        <taxon>Tracheophyta</taxon>
        <taxon>Spermatophyta</taxon>
        <taxon>Magnoliopsida</taxon>
        <taxon>eudicotyledons</taxon>
        <taxon>Gunneridae</taxon>
        <taxon>Pentapetalae</taxon>
        <taxon>rosids</taxon>
        <taxon>fabids</taxon>
        <taxon>Rosales</taxon>
        <taxon>Moraceae</taxon>
        <taxon>Ficeae</taxon>
        <taxon>Ficus</taxon>
    </lineage>
</organism>
<dbReference type="FunFam" id="3.40.50.1110:FF:000003">
    <property type="entry name" value="GDSL esterase/lipase APG"/>
    <property type="match status" value="2"/>
</dbReference>
<dbReference type="Proteomes" id="UP001187192">
    <property type="component" value="Unassembled WGS sequence"/>
</dbReference>
<evidence type="ECO:0000313" key="3">
    <source>
        <dbReference type="EMBL" id="GMN36778.1"/>
    </source>
</evidence>
<sequence length="943" mass="105166">MVKPSLSTRLADSPMADSSQISSLPYILPYLHPGYHEFSFGVNFASAGAGALLETRQGRVIDLKTQLGYFKNVSRVLRKKLGDKNARALLSRAVYSFSVGNNDYSVPFELNSTVLPSYSAQQMVGLVIGNITEVIQEIYEIGGRKFGFVGLEPLGCAPYMRAFEGTKPGACFKKVAPFLKLHNKELSKLLKKLQIELAGFKYSLVDVYSLMEEIIDHPSKFGLKEGKVACCGSGPYRGISNCGGRRGAKEYELCENIKEYVYFDSGHPTERVYQHLAKLAWSGRRFSDGRLIPDFIAEYAKLPLIPPYLAPGNHAYTYGANFASAGAGALLETRQGLVIDLKTQLSYFKNVSQLWNRKLGDEEATNLLSRAVYLFSIGGNDYSFLFDTNSSLLRSFSHEQIVGLVIGNISSVIEEIYKIGGRKFGFKGVNPIACMPYGRILAGDKNGEKCFDQITPYVELHNQELSKLLQKLQKELKGFKFSLLETQPFLQERMNHPSKYGFKEGKVACCGSGPYRGIFSCGGRRGVKEYYLCDNVSEYVFFDSAHPTERLYQQFARQAWSGQPRVKGSYNLKALFEPITGGQGGECGSNGDLVLPWNLGFGGGRGAMERRQGQGVGRCQGHFQVPEKHVPLFVFGDSVFDPGNNNYINTIGQANYYPYGETFFKYPTGRFSDGRIIPDFIAEYAKLPLIPPYLKPGNHEFSYGVNFASAGGGALAESNQGMKLGDKKAKDLLSRAVYLLSIGSNDYVFPFTINSTVVRSYSRREYVGLVTGNITSVIREIYNIGGRKFGFLNLWPLACVPYLRVIDVGNYGACFDQITPYVKLHNNEISKLLPRLRTELKGFRYSLLDFYSFLKARMNNPSNYGFKDGKMACCGSGPYRGILSCGGKRGVTEYYLCPNPSEYLFFDSGHLTERAYRQFSEQAWNGKPSFTEPYNLKLLFESN</sequence>
<dbReference type="InterPro" id="IPR035669">
    <property type="entry name" value="SGNH_plant_lipase-like"/>
</dbReference>
<dbReference type="InterPro" id="IPR036514">
    <property type="entry name" value="SGNH_hydro_sf"/>
</dbReference>
<reference evidence="3" key="1">
    <citation type="submission" date="2023-07" db="EMBL/GenBank/DDBJ databases">
        <title>draft genome sequence of fig (Ficus carica).</title>
        <authorList>
            <person name="Takahashi T."/>
            <person name="Nishimura K."/>
        </authorList>
    </citation>
    <scope>NUCLEOTIDE SEQUENCE</scope>
</reference>
<evidence type="ECO:0000256" key="1">
    <source>
        <dbReference type="ARBA" id="ARBA00008668"/>
    </source>
</evidence>
<accession>A0AA88A045</accession>
<evidence type="ECO:0000256" key="2">
    <source>
        <dbReference type="ARBA" id="ARBA00022729"/>
    </source>
</evidence>
<keyword evidence="2" id="KW-0732">Signal</keyword>
<dbReference type="SUPFAM" id="SSF52266">
    <property type="entry name" value="SGNH hydrolase"/>
    <property type="match status" value="1"/>
</dbReference>
<proteinExistence type="inferred from homology"/>
<evidence type="ECO:0008006" key="5">
    <source>
        <dbReference type="Google" id="ProtNLM"/>
    </source>
</evidence>
<evidence type="ECO:0000313" key="4">
    <source>
        <dbReference type="Proteomes" id="UP001187192"/>
    </source>
</evidence>
<comment type="caution">
    <text evidence="3">The sequence shown here is derived from an EMBL/GenBank/DDBJ whole genome shotgun (WGS) entry which is preliminary data.</text>
</comment>
<dbReference type="Pfam" id="PF00657">
    <property type="entry name" value="Lipase_GDSL"/>
    <property type="match status" value="3"/>
</dbReference>
<dbReference type="CDD" id="cd01837">
    <property type="entry name" value="SGNH_plant_lipase_like"/>
    <property type="match status" value="2"/>
</dbReference>
<dbReference type="GO" id="GO:0016298">
    <property type="term" value="F:lipase activity"/>
    <property type="evidence" value="ECO:0007669"/>
    <property type="project" value="TreeGrafter"/>
</dbReference>
<dbReference type="PANTHER" id="PTHR45966">
    <property type="entry name" value="GDSL-LIKE LIPASE/ACYLHYDROLASE"/>
    <property type="match status" value="1"/>
</dbReference>
<keyword evidence="4" id="KW-1185">Reference proteome</keyword>
<dbReference type="AlphaFoldDB" id="A0AA88A045"/>
<gene>
    <name evidence="3" type="ORF">TIFTF001_006283</name>
</gene>
<comment type="similarity">
    <text evidence="1">Belongs to the 'GDSL' lipolytic enzyme family.</text>
</comment>
<dbReference type="EMBL" id="BTGU01000006">
    <property type="protein sequence ID" value="GMN36778.1"/>
    <property type="molecule type" value="Genomic_DNA"/>
</dbReference>
<dbReference type="Gene3D" id="3.40.50.1110">
    <property type="entry name" value="SGNH hydrolase"/>
    <property type="match status" value="3"/>
</dbReference>
<dbReference type="InterPro" id="IPR044552">
    <property type="entry name" value="GLIP1-5/GLL25"/>
</dbReference>
<name>A0AA88A045_FICCA</name>
<dbReference type="PANTHER" id="PTHR45966:SF34">
    <property type="entry name" value="GDSL-LIKE LIPASE_ACYLHYDROLASE"/>
    <property type="match status" value="1"/>
</dbReference>
<protein>
    <recommendedName>
        <fullName evidence="5">GDSL esterase/lipase 1-like</fullName>
    </recommendedName>
</protein>